<evidence type="ECO:0000313" key="2">
    <source>
        <dbReference type="Proteomes" id="UP000184471"/>
    </source>
</evidence>
<accession>A0A1M5D4W2</accession>
<reference evidence="1 2" key="1">
    <citation type="submission" date="2016-11" db="EMBL/GenBank/DDBJ databases">
        <authorList>
            <person name="Jaros S."/>
            <person name="Januszkiewicz K."/>
            <person name="Wedrychowicz H."/>
        </authorList>
    </citation>
    <scope>NUCLEOTIDE SEQUENCE [LARGE SCALE GENOMIC DNA]</scope>
    <source>
        <strain evidence="1 2">DSM 45408</strain>
    </source>
</reference>
<sequence length="65" mass="6597">MTALVIIGLGWLAAATALALVVGRGIRLADTVDAEVGPDLRREVDDVLAGLEDELRAAAATGDPA</sequence>
<dbReference type="STRING" id="1070870.SAMN05444351_0223"/>
<name>A0A1M5D4W2_9ACTN</name>
<evidence type="ECO:0000313" key="1">
    <source>
        <dbReference type="EMBL" id="SHF62028.1"/>
    </source>
</evidence>
<keyword evidence="2" id="KW-1185">Reference proteome</keyword>
<proteinExistence type="predicted"/>
<gene>
    <name evidence="1" type="ORF">SAMN05444351_0223</name>
</gene>
<dbReference type="Proteomes" id="UP000184471">
    <property type="component" value="Unassembled WGS sequence"/>
</dbReference>
<protein>
    <submittedName>
        <fullName evidence="1">Uncharacterized protein</fullName>
    </submittedName>
</protein>
<dbReference type="RefSeq" id="WP_073418006.1">
    <property type="nucleotide sequence ID" value="NZ_FQVX01000001.1"/>
</dbReference>
<organism evidence="1 2">
    <name type="scientific">Geodermatophilus nigrescens</name>
    <dbReference type="NCBI Taxonomy" id="1070870"/>
    <lineage>
        <taxon>Bacteria</taxon>
        <taxon>Bacillati</taxon>
        <taxon>Actinomycetota</taxon>
        <taxon>Actinomycetes</taxon>
        <taxon>Geodermatophilales</taxon>
        <taxon>Geodermatophilaceae</taxon>
        <taxon>Geodermatophilus</taxon>
    </lineage>
</organism>
<dbReference type="EMBL" id="FQVX01000001">
    <property type="protein sequence ID" value="SHF62028.1"/>
    <property type="molecule type" value="Genomic_DNA"/>
</dbReference>
<dbReference type="AlphaFoldDB" id="A0A1M5D4W2"/>